<sequence>MLPQLYALAPTEFNWTAPTCDCAAHRFGNAADHRESVRRYPSDMTDAEWAVVRPLLPVPGWMRGRGGQPEAYCHRAILDAIRYLVDNGIKWRAMLQPGEPAFVDNRLSVHGRTTFEARYDGRDRWLHRTFVHLDNRRNRRHRGEDGFVLD</sequence>
<dbReference type="AlphaFoldDB" id="A0AB39R128"/>
<name>A0AB39R128_9ACTN</name>
<organism evidence="3">
    <name type="scientific">Streptomyces sp. R39</name>
    <dbReference type="NCBI Taxonomy" id="3238631"/>
    <lineage>
        <taxon>Bacteria</taxon>
        <taxon>Bacillati</taxon>
        <taxon>Actinomycetota</taxon>
        <taxon>Actinomycetes</taxon>
        <taxon>Kitasatosporales</taxon>
        <taxon>Streptomycetaceae</taxon>
        <taxon>Streptomyces</taxon>
    </lineage>
</organism>
<keyword evidence="1" id="KW-0560">Oxidoreductase</keyword>
<dbReference type="GO" id="GO:0016491">
    <property type="term" value="F:oxidoreductase activity"/>
    <property type="evidence" value="ECO:0007669"/>
    <property type="project" value="UniProtKB-KW"/>
</dbReference>
<dbReference type="InterPro" id="IPR042098">
    <property type="entry name" value="TauD-like_sf"/>
</dbReference>
<dbReference type="RefSeq" id="WP_369228235.1">
    <property type="nucleotide sequence ID" value="NZ_CP163441.1"/>
</dbReference>
<dbReference type="EMBL" id="CP163441">
    <property type="protein sequence ID" value="XDQ49662.1"/>
    <property type="molecule type" value="Genomic_DNA"/>
</dbReference>
<evidence type="ECO:0000313" key="3">
    <source>
        <dbReference type="EMBL" id="XDQ49662.1"/>
    </source>
</evidence>
<accession>A0AB39R128</accession>
<dbReference type="PANTHER" id="PTHR30007">
    <property type="entry name" value="PHP DOMAIN PROTEIN"/>
    <property type="match status" value="1"/>
</dbReference>
<dbReference type="SUPFAM" id="SSF51197">
    <property type="entry name" value="Clavaminate synthase-like"/>
    <property type="match status" value="1"/>
</dbReference>
<feature type="domain" description="Insertion element IS402-like" evidence="2">
    <location>
        <begin position="44"/>
        <end position="94"/>
    </location>
</feature>
<proteinExistence type="predicted"/>
<dbReference type="Pfam" id="PF13340">
    <property type="entry name" value="DUF4096"/>
    <property type="match status" value="1"/>
</dbReference>
<dbReference type="InterPro" id="IPR025161">
    <property type="entry name" value="IS402-like_dom"/>
</dbReference>
<dbReference type="Gene3D" id="3.60.130.10">
    <property type="entry name" value="Clavaminate synthase-like"/>
    <property type="match status" value="1"/>
</dbReference>
<evidence type="ECO:0000256" key="1">
    <source>
        <dbReference type="ARBA" id="ARBA00023002"/>
    </source>
</evidence>
<protein>
    <submittedName>
        <fullName evidence="3">Transposase</fullName>
    </submittedName>
</protein>
<dbReference type="PANTHER" id="PTHR30007:SF0">
    <property type="entry name" value="TRANSPOSASE"/>
    <property type="match status" value="1"/>
</dbReference>
<gene>
    <name evidence="3" type="ORF">AB5J52_29035</name>
</gene>
<evidence type="ECO:0000259" key="2">
    <source>
        <dbReference type="Pfam" id="PF13340"/>
    </source>
</evidence>
<reference evidence="3" key="1">
    <citation type="submission" date="2024-07" db="EMBL/GenBank/DDBJ databases">
        <authorList>
            <person name="Yu S.T."/>
        </authorList>
    </citation>
    <scope>NUCLEOTIDE SEQUENCE</scope>
    <source>
        <strain evidence="3">R39</strain>
    </source>
</reference>